<evidence type="ECO:0000313" key="3">
    <source>
        <dbReference type="EMBL" id="VFK75374.1"/>
    </source>
</evidence>
<sequence>MEWFVGITMLITGFLLDRIYEWYKKRKAGLTGQAHDIIARLGASVQSFTGNDFLSNNPTDNFRITRHVYEHATGDVIGTCFRENPICYGEQDLARLLPKGASFARLTTDNVCPEADRTKAEAMLKELVPNARIVNVSSVDYFTSIDGIFTELSDGTHIAFVTFPKTGTEDHNRGIVFYGHTAKAFFEYFRDLRDVSESVLGQRTEAESAANSLGG</sequence>
<name>A0A451BAT9_9GAMM</name>
<dbReference type="AlphaFoldDB" id="A0A451BAT9"/>
<gene>
    <name evidence="1" type="ORF">BECKMB1821G_GA0114241_10248</name>
    <name evidence="3" type="ORF">BECKMB1821H_GA0114242_10218</name>
    <name evidence="2" type="ORF">BECKMB1821I_GA0114274_10217</name>
</gene>
<reference evidence="3" key="1">
    <citation type="submission" date="2019-02" db="EMBL/GenBank/DDBJ databases">
        <authorList>
            <person name="Gruber-Vodicka R. H."/>
            <person name="Seah K. B. B."/>
        </authorList>
    </citation>
    <scope>NUCLEOTIDE SEQUENCE</scope>
    <source>
        <strain evidence="1">BECK_BZ197</strain>
        <strain evidence="3">BECK_BZ198</strain>
        <strain evidence="2">BECK_BZ199</strain>
    </source>
</reference>
<organism evidence="3">
    <name type="scientific">Candidatus Kentrum sp. MB</name>
    <dbReference type="NCBI Taxonomy" id="2138164"/>
    <lineage>
        <taxon>Bacteria</taxon>
        <taxon>Pseudomonadati</taxon>
        <taxon>Pseudomonadota</taxon>
        <taxon>Gammaproteobacteria</taxon>
        <taxon>Candidatus Kentrum</taxon>
    </lineage>
</organism>
<dbReference type="EMBL" id="CAADFO010000024">
    <property type="protein sequence ID" value="VFK26913.1"/>
    <property type="molecule type" value="Genomic_DNA"/>
</dbReference>
<dbReference type="EMBL" id="CAADGH010000021">
    <property type="protein sequence ID" value="VFK75374.1"/>
    <property type="molecule type" value="Genomic_DNA"/>
</dbReference>
<protein>
    <submittedName>
        <fullName evidence="3">Uncharacterized protein</fullName>
    </submittedName>
</protein>
<evidence type="ECO:0000313" key="1">
    <source>
        <dbReference type="EMBL" id="VFK26913.1"/>
    </source>
</evidence>
<proteinExistence type="predicted"/>
<evidence type="ECO:0000313" key="2">
    <source>
        <dbReference type="EMBL" id="VFK31168.1"/>
    </source>
</evidence>
<accession>A0A451BAT9</accession>
<dbReference type="EMBL" id="CAADFQ010000021">
    <property type="protein sequence ID" value="VFK31168.1"/>
    <property type="molecule type" value="Genomic_DNA"/>
</dbReference>